<gene>
    <name evidence="2" type="ORF">EGW08_004375</name>
</gene>
<organism evidence="2 3">
    <name type="scientific">Elysia chlorotica</name>
    <name type="common">Eastern emerald elysia</name>
    <name type="synonym">Sea slug</name>
    <dbReference type="NCBI Taxonomy" id="188477"/>
    <lineage>
        <taxon>Eukaryota</taxon>
        <taxon>Metazoa</taxon>
        <taxon>Spiralia</taxon>
        <taxon>Lophotrochozoa</taxon>
        <taxon>Mollusca</taxon>
        <taxon>Gastropoda</taxon>
        <taxon>Heterobranchia</taxon>
        <taxon>Euthyneura</taxon>
        <taxon>Panpulmonata</taxon>
        <taxon>Sacoglossa</taxon>
        <taxon>Placobranchoidea</taxon>
        <taxon>Plakobranchidae</taxon>
        <taxon>Elysia</taxon>
    </lineage>
</organism>
<feature type="region of interest" description="Disordered" evidence="1">
    <location>
        <begin position="1"/>
        <end position="235"/>
    </location>
</feature>
<proteinExistence type="predicted"/>
<feature type="compositionally biased region" description="Basic and acidic residues" evidence="1">
    <location>
        <begin position="689"/>
        <end position="701"/>
    </location>
</feature>
<feature type="region of interest" description="Disordered" evidence="1">
    <location>
        <begin position="555"/>
        <end position="574"/>
    </location>
</feature>
<name>A0A433U1Z5_ELYCH</name>
<feature type="compositionally biased region" description="Polar residues" evidence="1">
    <location>
        <begin position="91"/>
        <end position="105"/>
    </location>
</feature>
<evidence type="ECO:0000256" key="1">
    <source>
        <dbReference type="SAM" id="MobiDB-lite"/>
    </source>
</evidence>
<feature type="region of interest" description="Disordered" evidence="1">
    <location>
        <begin position="781"/>
        <end position="875"/>
    </location>
</feature>
<feature type="compositionally biased region" description="Low complexity" evidence="1">
    <location>
        <begin position="559"/>
        <end position="569"/>
    </location>
</feature>
<feature type="compositionally biased region" description="Basic and acidic residues" evidence="1">
    <location>
        <begin position="816"/>
        <end position="875"/>
    </location>
</feature>
<feature type="region of interest" description="Disordered" evidence="1">
    <location>
        <begin position="285"/>
        <end position="352"/>
    </location>
</feature>
<keyword evidence="3" id="KW-1185">Reference proteome</keyword>
<protein>
    <submittedName>
        <fullName evidence="2">Uncharacterized protein</fullName>
    </submittedName>
</protein>
<accession>A0A433U1Z5</accession>
<feature type="compositionally biased region" description="Basic and acidic residues" evidence="1">
    <location>
        <begin position="884"/>
        <end position="901"/>
    </location>
</feature>
<feature type="region of interest" description="Disordered" evidence="1">
    <location>
        <begin position="584"/>
        <end position="638"/>
    </location>
</feature>
<reference evidence="2 3" key="1">
    <citation type="submission" date="2019-01" db="EMBL/GenBank/DDBJ databases">
        <title>A draft genome assembly of the solar-powered sea slug Elysia chlorotica.</title>
        <authorList>
            <person name="Cai H."/>
            <person name="Li Q."/>
            <person name="Fang X."/>
            <person name="Li J."/>
            <person name="Curtis N.E."/>
            <person name="Altenburger A."/>
            <person name="Shibata T."/>
            <person name="Feng M."/>
            <person name="Maeda T."/>
            <person name="Schwartz J.A."/>
            <person name="Shigenobu S."/>
            <person name="Lundholm N."/>
            <person name="Nishiyama T."/>
            <person name="Yang H."/>
            <person name="Hasebe M."/>
            <person name="Li S."/>
            <person name="Pierce S.K."/>
            <person name="Wang J."/>
        </authorList>
    </citation>
    <scope>NUCLEOTIDE SEQUENCE [LARGE SCALE GENOMIC DNA]</scope>
    <source>
        <strain evidence="2">EC2010</strain>
        <tissue evidence="2">Whole organism of an adult</tissue>
    </source>
</reference>
<evidence type="ECO:0000313" key="3">
    <source>
        <dbReference type="Proteomes" id="UP000271974"/>
    </source>
</evidence>
<feature type="compositionally biased region" description="Low complexity" evidence="1">
    <location>
        <begin position="316"/>
        <end position="329"/>
    </location>
</feature>
<sequence>MTFEGEPSGSKASWRLPLEPSDVSETPDQFAGLNENGKDHSKSSQLHGQTACKPMTLRKKMSKMRRRPCMSFSRSTVASRNKLRRRSSSSCGTIPNSSPGNSCRSRGQGRGWDYRKTKSNILRSDSEKDNGTSTHKRNRSFDKSCRISRLVKRSLNSGRDQQTIRAPFFEEERQSGIGSPGSRRGAKSRGQTKRPNEDDTSDSSLSSGIEGGRSKRDKEHNTSKNKPNSHHPRWRLRVKSYRHGDKEQQSHLVPGVGDVLHNTQKCPVRVNGGCHLINDTKMEAGKAPAGNLSMGGTNPTSCSNESARTNQHGAQSSESDFFSRSKSGSVYTTSTPINPPIKPTSSQQVKVSKGNDESPGCCGCCRHTCGSSGLKHPWQDPKQTGFQSNRFLKRNGEKAIENDPVSRPGQDACFSKSLKHSNCEGVMIDTFLDGKEKRNRHKSCCTLRRFRKDENSNKIFPKKRHKIACGCAKETPIGKCGSYFSDLRQEGINNEIKSPENTSSCDHFRRKNEMDNCRKDFDSQLESLVEYQTLLFQNIKYLLAQLDQITVKLQGKSATQTTQRSSQTRPHPRDDIAMTLTSWSCHDTNNSLPERPRRTMKGQPTRLVNHSASDTATDTVTGSLNVPGRSNNHHFDLDNTLEKSTITLNPNGRDGFETEPLYPLSIRLPQSVSKPQESISTAVQTTSVEDGHSGGHDDSRSSSKLQLSTARFSQLLKEMDAWKEKLQRTALLEGLPSTAVSRTRSFENNIKSIGISAAPPTESMKHPSASRFRDKNFSSCLSGEITASDDPDSQPSRTGSNLGPCLTRSRSLADTGLEKRRARELERRERETGGTKVGDRMEKERGVTEVGERRERELETGGTKLGERREKETCVTKLGERRERELETGMTKVGERRERTKSLTKQRAAPARWSDCQVYLVQASLLVLTVLVQFIAQTAITYFQT</sequence>
<evidence type="ECO:0000313" key="2">
    <source>
        <dbReference type="EMBL" id="RUS87842.1"/>
    </source>
</evidence>
<dbReference type="Proteomes" id="UP000271974">
    <property type="component" value="Unassembled WGS sequence"/>
</dbReference>
<comment type="caution">
    <text evidence="2">The sequence shown here is derived from an EMBL/GenBank/DDBJ whole genome shotgun (WGS) entry which is preliminary data.</text>
</comment>
<feature type="region of interest" description="Disordered" evidence="1">
    <location>
        <begin position="884"/>
        <end position="903"/>
    </location>
</feature>
<feature type="compositionally biased region" description="Polar residues" evidence="1">
    <location>
        <begin position="154"/>
        <end position="164"/>
    </location>
</feature>
<dbReference type="AlphaFoldDB" id="A0A433U1Z5"/>
<feature type="compositionally biased region" description="Basic residues" evidence="1">
    <location>
        <begin position="56"/>
        <end position="68"/>
    </location>
</feature>
<feature type="compositionally biased region" description="Polar residues" evidence="1">
    <location>
        <begin position="668"/>
        <end position="688"/>
    </location>
</feature>
<feature type="region of interest" description="Disordered" evidence="1">
    <location>
        <begin position="668"/>
        <end position="705"/>
    </location>
</feature>
<feature type="compositionally biased region" description="Basic and acidic residues" evidence="1">
    <location>
        <begin position="212"/>
        <end position="222"/>
    </location>
</feature>
<feature type="compositionally biased region" description="Polar residues" evidence="1">
    <location>
        <begin position="606"/>
        <end position="630"/>
    </location>
</feature>
<feature type="compositionally biased region" description="Polar residues" evidence="1">
    <location>
        <begin position="294"/>
        <end position="315"/>
    </location>
</feature>
<dbReference type="EMBL" id="RQTK01000099">
    <property type="protein sequence ID" value="RUS87842.1"/>
    <property type="molecule type" value="Genomic_DNA"/>
</dbReference>